<comment type="caution">
    <text evidence="2">The sequence shown here is derived from an EMBL/GenBank/DDBJ whole genome shotgun (WGS) entry which is preliminary data.</text>
</comment>
<keyword evidence="1" id="KW-0472">Membrane</keyword>
<proteinExistence type="predicted"/>
<evidence type="ECO:0000256" key="1">
    <source>
        <dbReference type="SAM" id="Phobius"/>
    </source>
</evidence>
<dbReference type="AlphaFoldDB" id="A0A922JVB8"/>
<keyword evidence="1" id="KW-0812">Transmembrane</keyword>
<keyword evidence="1" id="KW-1133">Transmembrane helix</keyword>
<evidence type="ECO:0000313" key="3">
    <source>
        <dbReference type="Proteomes" id="UP000811246"/>
    </source>
</evidence>
<evidence type="ECO:0000313" key="2">
    <source>
        <dbReference type="EMBL" id="KAG6717832.1"/>
    </source>
</evidence>
<name>A0A922JVB8_CARIL</name>
<gene>
    <name evidence="2" type="ORF">I3842_04G119300</name>
</gene>
<sequence length="98" mass="10761">MLPETTVLDSVKKNNKKNEKEKVGCSTCCCTCTPDGIRPSWLRKSDSSSSVLALTGTGPACRYFPSFFLSFPLSFQAIFLICFISSSYSVRLSNLFVG</sequence>
<feature type="transmembrane region" description="Helical" evidence="1">
    <location>
        <begin position="63"/>
        <end position="84"/>
    </location>
</feature>
<dbReference type="EMBL" id="CM031828">
    <property type="protein sequence ID" value="KAG6717832.1"/>
    <property type="molecule type" value="Genomic_DNA"/>
</dbReference>
<protein>
    <submittedName>
        <fullName evidence="2">Uncharacterized protein</fullName>
    </submittedName>
</protein>
<organism evidence="2 3">
    <name type="scientific">Carya illinoinensis</name>
    <name type="common">Pecan</name>
    <dbReference type="NCBI Taxonomy" id="32201"/>
    <lineage>
        <taxon>Eukaryota</taxon>
        <taxon>Viridiplantae</taxon>
        <taxon>Streptophyta</taxon>
        <taxon>Embryophyta</taxon>
        <taxon>Tracheophyta</taxon>
        <taxon>Spermatophyta</taxon>
        <taxon>Magnoliopsida</taxon>
        <taxon>eudicotyledons</taxon>
        <taxon>Gunneridae</taxon>
        <taxon>Pentapetalae</taxon>
        <taxon>rosids</taxon>
        <taxon>fabids</taxon>
        <taxon>Fagales</taxon>
        <taxon>Juglandaceae</taxon>
        <taxon>Carya</taxon>
    </lineage>
</organism>
<reference evidence="2" key="1">
    <citation type="submission" date="2021-01" db="EMBL/GenBank/DDBJ databases">
        <authorList>
            <person name="Lovell J.T."/>
            <person name="Bentley N."/>
            <person name="Bhattarai G."/>
            <person name="Jenkins J.W."/>
            <person name="Sreedasyam A."/>
            <person name="Alarcon Y."/>
            <person name="Bock C."/>
            <person name="Boston L."/>
            <person name="Carlson J."/>
            <person name="Cervantes K."/>
            <person name="Clermont K."/>
            <person name="Krom N."/>
            <person name="Kubenka K."/>
            <person name="Mamidi S."/>
            <person name="Mattison C."/>
            <person name="Monteros M."/>
            <person name="Pisani C."/>
            <person name="Plott C."/>
            <person name="Rajasekar S."/>
            <person name="Rhein H.S."/>
            <person name="Rohla C."/>
            <person name="Song M."/>
            <person name="Hilaire R.S."/>
            <person name="Shu S."/>
            <person name="Wells L."/>
            <person name="Wang X."/>
            <person name="Webber J."/>
            <person name="Heerema R.J."/>
            <person name="Klein P."/>
            <person name="Conner P."/>
            <person name="Grauke L."/>
            <person name="Grimwood J."/>
            <person name="Schmutz J."/>
            <person name="Randall J.J."/>
        </authorList>
    </citation>
    <scope>NUCLEOTIDE SEQUENCE</scope>
    <source>
        <tissue evidence="2">Leaf</tissue>
    </source>
</reference>
<dbReference type="Proteomes" id="UP000811246">
    <property type="component" value="Chromosome 4"/>
</dbReference>
<accession>A0A922JVB8</accession>